<proteinExistence type="predicted"/>
<dbReference type="AlphaFoldDB" id="A6IUP6"/>
<dbReference type="Proteomes" id="UP000234681">
    <property type="component" value="Chromosome 5"/>
</dbReference>
<gene>
    <name evidence="1" type="ORF">rCG_30644</name>
</gene>
<name>A6IUP6_RAT</name>
<organism evidence="1 2">
    <name type="scientific">Rattus norvegicus</name>
    <name type="common">Rat</name>
    <dbReference type="NCBI Taxonomy" id="10116"/>
    <lineage>
        <taxon>Eukaryota</taxon>
        <taxon>Metazoa</taxon>
        <taxon>Chordata</taxon>
        <taxon>Craniata</taxon>
        <taxon>Vertebrata</taxon>
        <taxon>Euteleostomi</taxon>
        <taxon>Mammalia</taxon>
        <taxon>Eutheria</taxon>
        <taxon>Euarchontoglires</taxon>
        <taxon>Glires</taxon>
        <taxon>Rodentia</taxon>
        <taxon>Myomorpha</taxon>
        <taxon>Muroidea</taxon>
        <taxon>Muridae</taxon>
        <taxon>Murinae</taxon>
        <taxon>Rattus</taxon>
    </lineage>
</organism>
<protein>
    <submittedName>
        <fullName evidence="1">RCG30644</fullName>
    </submittedName>
</protein>
<reference evidence="2" key="1">
    <citation type="submission" date="2005-09" db="EMBL/GenBank/DDBJ databases">
        <authorList>
            <person name="Mural R.J."/>
            <person name="Li P.W."/>
            <person name="Adams M.D."/>
            <person name="Amanatides P.G."/>
            <person name="Baden-Tillson H."/>
            <person name="Barnstead M."/>
            <person name="Chin S.H."/>
            <person name="Dew I."/>
            <person name="Evans C.A."/>
            <person name="Ferriera S."/>
            <person name="Flanigan M."/>
            <person name="Fosler C."/>
            <person name="Glodek A."/>
            <person name="Gu Z."/>
            <person name="Holt R.A."/>
            <person name="Jennings D."/>
            <person name="Kraft C.L."/>
            <person name="Lu F."/>
            <person name="Nguyen T."/>
            <person name="Nusskern D.R."/>
            <person name="Pfannkoch C.M."/>
            <person name="Sitter C."/>
            <person name="Sutton G.G."/>
            <person name="Venter J.C."/>
            <person name="Wang Z."/>
            <person name="Woodage T."/>
            <person name="Zheng X.H."/>
            <person name="Zhong F."/>
        </authorList>
    </citation>
    <scope>NUCLEOTIDE SEQUENCE [LARGE SCALE GENOMIC DNA]</scope>
    <source>
        <strain>BN</strain>
        <strain evidence="2">Sprague-Dawley</strain>
    </source>
</reference>
<evidence type="ECO:0000313" key="2">
    <source>
        <dbReference type="Proteomes" id="UP000234681"/>
    </source>
</evidence>
<dbReference type="EMBL" id="CH473968">
    <property type="protein sequence ID" value="EDL81297.1"/>
    <property type="molecule type" value="Genomic_DNA"/>
</dbReference>
<sequence length="39" mass="4553">MFKYIHTTNMRICVGRNQSSETLRNLARNKILKACSPRT</sequence>
<accession>A6IUP6</accession>
<evidence type="ECO:0000313" key="1">
    <source>
        <dbReference type="EMBL" id="EDL81297.1"/>
    </source>
</evidence>